<proteinExistence type="predicted"/>
<gene>
    <name evidence="2" type="ORF">AAG570_003596</name>
</gene>
<comment type="caution">
    <text evidence="2">The sequence shown here is derived from an EMBL/GenBank/DDBJ whole genome shotgun (WGS) entry which is preliminary data.</text>
</comment>
<dbReference type="EMBL" id="JBFDAA010000014">
    <property type="protein sequence ID" value="KAL1122191.1"/>
    <property type="molecule type" value="Genomic_DNA"/>
</dbReference>
<evidence type="ECO:0000313" key="2">
    <source>
        <dbReference type="EMBL" id="KAL1122191.1"/>
    </source>
</evidence>
<dbReference type="AlphaFoldDB" id="A0ABD0Y438"/>
<dbReference type="InterPro" id="IPR020234">
    <property type="entry name" value="Mite_allergen_group-7"/>
</dbReference>
<dbReference type="Proteomes" id="UP001558652">
    <property type="component" value="Unassembled WGS sequence"/>
</dbReference>
<accession>A0ABD0Y438</accession>
<evidence type="ECO:0000313" key="3">
    <source>
        <dbReference type="Proteomes" id="UP001558652"/>
    </source>
</evidence>
<dbReference type="Gene3D" id="3.15.10.50">
    <property type="match status" value="1"/>
</dbReference>
<protein>
    <submittedName>
        <fullName evidence="2">Uncharacterized protein</fullName>
    </submittedName>
</protein>
<name>A0ABD0Y438_9HEMI</name>
<organism evidence="2 3">
    <name type="scientific">Ranatra chinensis</name>
    <dbReference type="NCBI Taxonomy" id="642074"/>
    <lineage>
        <taxon>Eukaryota</taxon>
        <taxon>Metazoa</taxon>
        <taxon>Ecdysozoa</taxon>
        <taxon>Arthropoda</taxon>
        <taxon>Hexapoda</taxon>
        <taxon>Insecta</taxon>
        <taxon>Pterygota</taxon>
        <taxon>Neoptera</taxon>
        <taxon>Paraneoptera</taxon>
        <taxon>Hemiptera</taxon>
        <taxon>Heteroptera</taxon>
        <taxon>Panheteroptera</taxon>
        <taxon>Nepomorpha</taxon>
        <taxon>Nepidae</taxon>
        <taxon>Ranatrinae</taxon>
        <taxon>Ranatra</taxon>
    </lineage>
</organism>
<evidence type="ECO:0000256" key="1">
    <source>
        <dbReference type="SAM" id="SignalP"/>
    </source>
</evidence>
<feature type="chain" id="PRO_5044773951" evidence="1">
    <location>
        <begin position="23"/>
        <end position="243"/>
    </location>
</feature>
<keyword evidence="3" id="KW-1185">Reference proteome</keyword>
<keyword evidence="1" id="KW-0732">Signal</keyword>
<dbReference type="Pfam" id="PF16984">
    <property type="entry name" value="Grp7_allergen"/>
    <property type="match status" value="1"/>
</dbReference>
<dbReference type="InterPro" id="IPR038602">
    <property type="entry name" value="Mite_allergen_7_sf"/>
</dbReference>
<reference evidence="2 3" key="1">
    <citation type="submission" date="2024-07" db="EMBL/GenBank/DDBJ databases">
        <title>Chromosome-level genome assembly of the water stick insect Ranatra chinensis (Heteroptera: Nepidae).</title>
        <authorList>
            <person name="Liu X."/>
        </authorList>
    </citation>
    <scope>NUCLEOTIDE SEQUENCE [LARGE SCALE GENOMIC DNA]</scope>
    <source>
        <strain evidence="2">Cailab_2021Rc</strain>
        <tissue evidence="2">Muscle</tissue>
    </source>
</reference>
<feature type="signal peptide" evidence="1">
    <location>
        <begin position="1"/>
        <end position="22"/>
    </location>
</feature>
<sequence length="243" mass="26729">MNGVSYLLLSFFAAALVPGTSSMYRPSVETNEVLETSGADFIVDMFLAALREYLVKAGETQIPIPNINSEFKENWLGVEVDGSFVATGGNFTNPATIRRNGASTYKPIQDGFTFTTSVSFSQMDVYFDSYTVDLIGITESGKIGVRIGSNSIALGLSVVTYPKCRVSVDRVEMTDMSGVDVHMTGLGILDWLAEDITSWVLASYKTSFSDIIEQTLKEKLAEELVHTKICKMRDFPPDSYIIM</sequence>